<name>A0A0E9SLQ9_ANGAN</name>
<dbReference type="EMBL" id="GBXM01066341">
    <property type="protein sequence ID" value="JAH42236.1"/>
    <property type="molecule type" value="Transcribed_RNA"/>
</dbReference>
<protein>
    <submittedName>
        <fullName evidence="1">Uncharacterized protein</fullName>
    </submittedName>
</protein>
<sequence>MSVCVVAVISVGKPEKCKALCCIGMGHAQPRRNLAEWHICHPNHDASFTLKSGHVSKLKVNSPNQK</sequence>
<organism evidence="1">
    <name type="scientific">Anguilla anguilla</name>
    <name type="common">European freshwater eel</name>
    <name type="synonym">Muraena anguilla</name>
    <dbReference type="NCBI Taxonomy" id="7936"/>
    <lineage>
        <taxon>Eukaryota</taxon>
        <taxon>Metazoa</taxon>
        <taxon>Chordata</taxon>
        <taxon>Craniata</taxon>
        <taxon>Vertebrata</taxon>
        <taxon>Euteleostomi</taxon>
        <taxon>Actinopterygii</taxon>
        <taxon>Neopterygii</taxon>
        <taxon>Teleostei</taxon>
        <taxon>Anguilliformes</taxon>
        <taxon>Anguillidae</taxon>
        <taxon>Anguilla</taxon>
    </lineage>
</organism>
<reference evidence="1" key="1">
    <citation type="submission" date="2014-11" db="EMBL/GenBank/DDBJ databases">
        <authorList>
            <person name="Amaro Gonzalez C."/>
        </authorList>
    </citation>
    <scope>NUCLEOTIDE SEQUENCE</scope>
</reference>
<evidence type="ECO:0000313" key="1">
    <source>
        <dbReference type="EMBL" id="JAH42236.1"/>
    </source>
</evidence>
<proteinExistence type="predicted"/>
<reference evidence="1" key="2">
    <citation type="journal article" date="2015" name="Fish Shellfish Immunol.">
        <title>Early steps in the European eel (Anguilla anguilla)-Vibrio vulnificus interaction in the gills: Role of the RtxA13 toxin.</title>
        <authorList>
            <person name="Callol A."/>
            <person name="Pajuelo D."/>
            <person name="Ebbesson L."/>
            <person name="Teles M."/>
            <person name="MacKenzie S."/>
            <person name="Amaro C."/>
        </authorList>
    </citation>
    <scope>NUCLEOTIDE SEQUENCE</scope>
</reference>
<dbReference type="AlphaFoldDB" id="A0A0E9SLQ9"/>
<accession>A0A0E9SLQ9</accession>